<dbReference type="Pfam" id="PF13924">
    <property type="entry name" value="Lipocalin_5"/>
    <property type="match status" value="1"/>
</dbReference>
<reference evidence="3" key="1">
    <citation type="submission" date="2020-06" db="EMBL/GenBank/DDBJ databases">
        <title>A chromosome-scale genome assembly of Talaromyces rugulosus W13939.</title>
        <authorList>
            <person name="Wang B."/>
            <person name="Guo L."/>
            <person name="Ye K."/>
            <person name="Wang L."/>
        </authorList>
    </citation>
    <scope>NUCLEOTIDE SEQUENCE [LARGE SCALE GENOMIC DNA]</scope>
    <source>
        <strain evidence="3">W13939</strain>
    </source>
</reference>
<keyword evidence="3" id="KW-1185">Reference proteome</keyword>
<proteinExistence type="predicted"/>
<name>A0A7H8QJU2_TALRU</name>
<dbReference type="RefSeq" id="XP_035340386.1">
    <property type="nucleotide sequence ID" value="XM_035484493.1"/>
</dbReference>
<dbReference type="EMBL" id="CP055898">
    <property type="protein sequence ID" value="QKX54207.1"/>
    <property type="molecule type" value="Genomic_DNA"/>
</dbReference>
<evidence type="ECO:0000313" key="2">
    <source>
        <dbReference type="EMBL" id="QKX54207.1"/>
    </source>
</evidence>
<dbReference type="KEGG" id="trg:TRUGW13939_01292"/>
<dbReference type="GeneID" id="55988804"/>
<dbReference type="Proteomes" id="UP000509510">
    <property type="component" value="Chromosome I"/>
</dbReference>
<accession>A0A7H8QJU2</accession>
<dbReference type="InterPro" id="IPR024311">
    <property type="entry name" value="Lipocalin-like"/>
</dbReference>
<dbReference type="OrthoDB" id="3904217at2759"/>
<evidence type="ECO:0000259" key="1">
    <source>
        <dbReference type="Pfam" id="PF13924"/>
    </source>
</evidence>
<gene>
    <name evidence="2" type="ORF">TRUGW13939_01292</name>
</gene>
<evidence type="ECO:0000313" key="3">
    <source>
        <dbReference type="Proteomes" id="UP000509510"/>
    </source>
</evidence>
<protein>
    <recommendedName>
        <fullName evidence="1">Lipocalin-like domain-containing protein</fullName>
    </recommendedName>
</protein>
<sequence>MESSILTGAWALKSFDLFLASAPNDDPIYQPLGENPVGRILFTENYMACTLTSRIASEPIESATWQQANDNEVLNAARILTTYSGPFKLYTKGKEDFLETQVEIALDPNWIGKPQVRRWEVISNNKLILKPVQEFSLPDGTKTVGVLVWEKVDTKKISSNL</sequence>
<feature type="domain" description="Lipocalin-like" evidence="1">
    <location>
        <begin position="8"/>
        <end position="152"/>
    </location>
</feature>
<dbReference type="AlphaFoldDB" id="A0A7H8QJU2"/>
<organism evidence="2 3">
    <name type="scientific">Talaromyces rugulosus</name>
    <name type="common">Penicillium rugulosum</name>
    <dbReference type="NCBI Taxonomy" id="121627"/>
    <lineage>
        <taxon>Eukaryota</taxon>
        <taxon>Fungi</taxon>
        <taxon>Dikarya</taxon>
        <taxon>Ascomycota</taxon>
        <taxon>Pezizomycotina</taxon>
        <taxon>Eurotiomycetes</taxon>
        <taxon>Eurotiomycetidae</taxon>
        <taxon>Eurotiales</taxon>
        <taxon>Trichocomaceae</taxon>
        <taxon>Talaromyces</taxon>
        <taxon>Talaromyces sect. Islandici</taxon>
    </lineage>
</organism>